<feature type="transmembrane region" description="Helical" evidence="6">
    <location>
        <begin position="40"/>
        <end position="60"/>
    </location>
</feature>
<dbReference type="InterPro" id="IPR002293">
    <property type="entry name" value="AA/rel_permease1"/>
</dbReference>
<evidence type="ECO:0000256" key="2">
    <source>
        <dbReference type="ARBA" id="ARBA00022475"/>
    </source>
</evidence>
<dbReference type="Pfam" id="PF13520">
    <property type="entry name" value="AA_permease_2"/>
    <property type="match status" value="1"/>
</dbReference>
<gene>
    <name evidence="7" type="ORF">JZO67_000985</name>
</gene>
<feature type="transmembrane region" description="Helical" evidence="6">
    <location>
        <begin position="153"/>
        <end position="172"/>
    </location>
</feature>
<keyword evidence="4 6" id="KW-1133">Transmembrane helix</keyword>
<dbReference type="Gene3D" id="1.20.1740.10">
    <property type="entry name" value="Amino acid/polyamine transporter I"/>
    <property type="match status" value="1"/>
</dbReference>
<evidence type="ECO:0000256" key="6">
    <source>
        <dbReference type="SAM" id="Phobius"/>
    </source>
</evidence>
<name>A0ABV0EKD2_9ENTE</name>
<sequence>MKKKFGFWSIVLLTINSIVGSGIFLSPGSVLELAGPYTPLVYIVAALFAGILALTFASAAKYVSQNGASYAYAEAGYGNHIGYYIGITRYFAMAIAWGVQATAVVRLVLVLFAGASGVTYSRLTIGFFLLMASLFLVNLWGTQVVKWVNNLSTLGKLLALVTAIVAGIWVFQQTGINHFSEINQLTDQNGTSLIPPMTSTLFVSAVVTAFYALAGFENVATASEEMENPARNLPRALPVAFLIIIGVYVSLVTVIMLINPEAVLLSHSPVALADAFSNPIVHRIVLYGALISMVGINIALSFNVPRMLDAIVEEHQLPQLLARKNRYGVPVISYSITVLLAILIPVAFNYQMTEIMVISSISRFLQFVVVPLAVVRFYYGREKQPVLHQVHHNWWTDVLVPLLGFVITIFLLIKFDWVAQFTQMVNGQRHLNLLAIGAMIMGFIIMPALLYWWNKKSLRSRP</sequence>
<feature type="transmembrane region" description="Helical" evidence="6">
    <location>
        <begin position="120"/>
        <end position="141"/>
    </location>
</feature>
<proteinExistence type="predicted"/>
<evidence type="ECO:0000313" key="8">
    <source>
        <dbReference type="Proteomes" id="UP000664357"/>
    </source>
</evidence>
<keyword evidence="3 6" id="KW-0812">Transmembrane</keyword>
<dbReference type="Proteomes" id="UP000664357">
    <property type="component" value="Unassembled WGS sequence"/>
</dbReference>
<dbReference type="EMBL" id="JAFREL020000001">
    <property type="protein sequence ID" value="MEO1769046.1"/>
    <property type="molecule type" value="Genomic_DNA"/>
</dbReference>
<reference evidence="7 8" key="2">
    <citation type="submission" date="2024-02" db="EMBL/GenBank/DDBJ databases">
        <title>The Genome Sequence of Enterococcus sp. DIV0159.</title>
        <authorList>
            <person name="Earl A."/>
            <person name="Manson A."/>
            <person name="Gilmore M."/>
            <person name="Sanders J."/>
            <person name="Shea T."/>
            <person name="Howe W."/>
            <person name="Livny J."/>
            <person name="Cuomo C."/>
            <person name="Neafsey D."/>
            <person name="Birren B."/>
        </authorList>
    </citation>
    <scope>NUCLEOTIDE SEQUENCE [LARGE SCALE GENOMIC DNA]</scope>
    <source>
        <strain evidence="7 8">665A</strain>
    </source>
</reference>
<evidence type="ECO:0000256" key="5">
    <source>
        <dbReference type="ARBA" id="ARBA00023136"/>
    </source>
</evidence>
<reference evidence="7 8" key="1">
    <citation type="submission" date="2021-03" db="EMBL/GenBank/DDBJ databases">
        <authorList>
            <person name="Gilmore M.S."/>
            <person name="Schwartzman J."/>
            <person name="Van Tyne D."/>
            <person name="Martin M."/>
            <person name="Earl A.M."/>
            <person name="Manson A.L."/>
            <person name="Straub T."/>
            <person name="Salamzade R."/>
            <person name="Saavedra J."/>
            <person name="Lebreton F."/>
            <person name="Prichula J."/>
            <person name="Schaufler K."/>
            <person name="Gaca A."/>
            <person name="Sgardioli B."/>
            <person name="Wagenaar J."/>
            <person name="Strong T."/>
        </authorList>
    </citation>
    <scope>NUCLEOTIDE SEQUENCE [LARGE SCALE GENOMIC DNA]</scope>
    <source>
        <strain evidence="7 8">665A</strain>
    </source>
</reference>
<evidence type="ECO:0000256" key="3">
    <source>
        <dbReference type="ARBA" id="ARBA00022692"/>
    </source>
</evidence>
<dbReference type="PANTHER" id="PTHR42770:SF18">
    <property type="entry name" value="ARGININE_AGMATINE ANTIPORTER"/>
    <property type="match status" value="1"/>
</dbReference>
<dbReference type="PIRSF" id="PIRSF006060">
    <property type="entry name" value="AA_transporter"/>
    <property type="match status" value="1"/>
</dbReference>
<feature type="transmembrane region" description="Helical" evidence="6">
    <location>
        <begin position="433"/>
        <end position="453"/>
    </location>
</feature>
<protein>
    <recommendedName>
        <fullName evidence="9">Amino acid permease</fullName>
    </recommendedName>
</protein>
<evidence type="ECO:0000256" key="1">
    <source>
        <dbReference type="ARBA" id="ARBA00004651"/>
    </source>
</evidence>
<keyword evidence="5 6" id="KW-0472">Membrane</keyword>
<feature type="transmembrane region" description="Helical" evidence="6">
    <location>
        <begin position="280"/>
        <end position="300"/>
    </location>
</feature>
<comment type="subcellular location">
    <subcellularLocation>
        <location evidence="1">Cell membrane</location>
        <topology evidence="1">Multi-pass membrane protein</topology>
    </subcellularLocation>
</comment>
<dbReference type="PANTHER" id="PTHR42770">
    <property type="entry name" value="AMINO ACID TRANSPORTER-RELATED"/>
    <property type="match status" value="1"/>
</dbReference>
<feature type="transmembrane region" description="Helical" evidence="6">
    <location>
        <begin position="394"/>
        <end position="413"/>
    </location>
</feature>
<feature type="transmembrane region" description="Helical" evidence="6">
    <location>
        <begin position="7"/>
        <end position="28"/>
    </location>
</feature>
<evidence type="ECO:0000313" key="7">
    <source>
        <dbReference type="EMBL" id="MEO1769046.1"/>
    </source>
</evidence>
<feature type="transmembrane region" description="Helical" evidence="6">
    <location>
        <begin position="237"/>
        <end position="260"/>
    </location>
</feature>
<comment type="caution">
    <text evidence="7">The sequence shown here is derived from an EMBL/GenBank/DDBJ whole genome shotgun (WGS) entry which is preliminary data.</text>
</comment>
<feature type="transmembrane region" description="Helical" evidence="6">
    <location>
        <begin position="90"/>
        <end position="114"/>
    </location>
</feature>
<dbReference type="InterPro" id="IPR050367">
    <property type="entry name" value="APC_superfamily"/>
</dbReference>
<accession>A0ABV0EKD2</accession>
<feature type="transmembrane region" description="Helical" evidence="6">
    <location>
        <begin position="327"/>
        <end position="348"/>
    </location>
</feature>
<evidence type="ECO:0008006" key="9">
    <source>
        <dbReference type="Google" id="ProtNLM"/>
    </source>
</evidence>
<organism evidence="7 8">
    <name type="scientific">Candidatus Enterococcus ferrettii</name>
    <dbReference type="NCBI Taxonomy" id="2815324"/>
    <lineage>
        <taxon>Bacteria</taxon>
        <taxon>Bacillati</taxon>
        <taxon>Bacillota</taxon>
        <taxon>Bacilli</taxon>
        <taxon>Lactobacillales</taxon>
        <taxon>Enterococcaceae</taxon>
        <taxon>Enterococcus</taxon>
    </lineage>
</organism>
<feature type="transmembrane region" description="Helical" evidence="6">
    <location>
        <begin position="192"/>
        <end position="216"/>
    </location>
</feature>
<keyword evidence="8" id="KW-1185">Reference proteome</keyword>
<dbReference type="RefSeq" id="WP_207703971.1">
    <property type="nucleotide sequence ID" value="NZ_JAFREL020000001.1"/>
</dbReference>
<keyword evidence="2" id="KW-1003">Cell membrane</keyword>
<evidence type="ECO:0000256" key="4">
    <source>
        <dbReference type="ARBA" id="ARBA00022989"/>
    </source>
</evidence>
<feature type="transmembrane region" description="Helical" evidence="6">
    <location>
        <begin position="360"/>
        <end position="379"/>
    </location>
</feature>